<sequence>MSPLPLRPNVGACLFNRDGLVLVARRADQPAGEAAAGAWQLPQGGLDPGEDPEAAVLRELSEEIGTRNARVIGRMGEWLDYDLPAHLVGKALGGRFRGQTQMWFALRFLGEDAEIRLDADAHREFDAWRWAPLAELPALAVAFRRPIYERLARDFAPYAVPGA</sequence>
<evidence type="ECO:0000256" key="3">
    <source>
        <dbReference type="ARBA" id="ARBA00022801"/>
    </source>
</evidence>
<dbReference type="SUPFAM" id="SSF55811">
    <property type="entry name" value="Nudix"/>
    <property type="match status" value="1"/>
</dbReference>
<evidence type="ECO:0000256" key="4">
    <source>
        <dbReference type="HAMAP-Rule" id="MF_00298"/>
    </source>
</evidence>
<accession>A0A502GBW9</accession>
<dbReference type="EMBL" id="RCZP01000004">
    <property type="protein sequence ID" value="TPG58988.1"/>
    <property type="molecule type" value="Genomic_DNA"/>
</dbReference>
<dbReference type="InterPro" id="IPR022927">
    <property type="entry name" value="RppH"/>
</dbReference>
<dbReference type="Pfam" id="PF00293">
    <property type="entry name" value="NUDIX"/>
    <property type="match status" value="1"/>
</dbReference>
<comment type="cofactor">
    <cofactor evidence="2">
        <name>Mg(2+)</name>
        <dbReference type="ChEBI" id="CHEBI:18420"/>
    </cofactor>
</comment>
<dbReference type="AlphaFoldDB" id="A0A502GBW9"/>
<evidence type="ECO:0000313" key="7">
    <source>
        <dbReference type="Proteomes" id="UP000317078"/>
    </source>
</evidence>
<comment type="function">
    <text evidence="4">Accelerates the degradation of transcripts by removing pyrophosphate from the 5'-end of triphosphorylated RNA, leading to a more labile monophosphorylated state that can stimulate subsequent ribonuclease cleavage.</text>
</comment>
<dbReference type="NCBIfam" id="NF001938">
    <property type="entry name" value="PRK00714.1-5"/>
    <property type="match status" value="1"/>
</dbReference>
<dbReference type="InterPro" id="IPR020084">
    <property type="entry name" value="NUDIX_hydrolase_CS"/>
</dbReference>
<dbReference type="PROSITE" id="PS00893">
    <property type="entry name" value="NUDIX_BOX"/>
    <property type="match status" value="1"/>
</dbReference>
<evidence type="ECO:0000259" key="5">
    <source>
        <dbReference type="PROSITE" id="PS51462"/>
    </source>
</evidence>
<dbReference type="Gene3D" id="3.90.79.10">
    <property type="entry name" value="Nucleoside Triphosphate Pyrophosphohydrolase"/>
    <property type="match status" value="1"/>
</dbReference>
<comment type="caution">
    <text evidence="6">The sequence shown here is derived from an EMBL/GenBank/DDBJ whole genome shotgun (WGS) entry which is preliminary data.</text>
</comment>
<dbReference type="PRINTS" id="PR00502">
    <property type="entry name" value="NUDIXFAMILY"/>
</dbReference>
<dbReference type="EC" id="3.6.1.-" evidence="4"/>
<gene>
    <name evidence="4" type="primary">rppH</name>
    <name evidence="4" type="synonym">nudH</name>
    <name evidence="6" type="ORF">EAH89_06395</name>
</gene>
<protein>
    <recommendedName>
        <fullName evidence="4">RNA pyrophosphohydrolase</fullName>
        <ecNumber evidence="4">3.6.1.-</ecNumber>
    </recommendedName>
    <alternativeName>
        <fullName evidence="4">(Di)nucleoside polyphosphate hydrolase</fullName>
    </alternativeName>
</protein>
<evidence type="ECO:0000256" key="2">
    <source>
        <dbReference type="ARBA" id="ARBA00001946"/>
    </source>
</evidence>
<dbReference type="GO" id="GO:0008893">
    <property type="term" value="F:guanosine-3',5'-bis(diphosphate) 3'-diphosphatase activity"/>
    <property type="evidence" value="ECO:0007669"/>
    <property type="project" value="TreeGrafter"/>
</dbReference>
<dbReference type="GO" id="GO:0006753">
    <property type="term" value="P:nucleoside phosphate metabolic process"/>
    <property type="evidence" value="ECO:0007669"/>
    <property type="project" value="TreeGrafter"/>
</dbReference>
<dbReference type="PROSITE" id="PS51462">
    <property type="entry name" value="NUDIX"/>
    <property type="match status" value="1"/>
</dbReference>
<proteinExistence type="inferred from homology"/>
<organism evidence="6 7">
    <name type="scientific">Muricoccus nepalensis</name>
    <dbReference type="NCBI Taxonomy" id="1854500"/>
    <lineage>
        <taxon>Bacteria</taxon>
        <taxon>Pseudomonadati</taxon>
        <taxon>Pseudomonadota</taxon>
        <taxon>Alphaproteobacteria</taxon>
        <taxon>Acetobacterales</taxon>
        <taxon>Roseomonadaceae</taxon>
        <taxon>Muricoccus</taxon>
    </lineage>
</organism>
<dbReference type="HAMAP" id="MF_00298">
    <property type="entry name" value="Nudix_RppH"/>
    <property type="match status" value="1"/>
</dbReference>
<dbReference type="RefSeq" id="WP_140881972.1">
    <property type="nucleotide sequence ID" value="NZ_RCZP01000004.1"/>
</dbReference>
<dbReference type="Proteomes" id="UP000317078">
    <property type="component" value="Unassembled WGS sequence"/>
</dbReference>
<keyword evidence="7" id="KW-1185">Reference proteome</keyword>
<name>A0A502GBW9_9PROT</name>
<feature type="short sequence motif" description="Nudix box" evidence="4">
    <location>
        <begin position="44"/>
        <end position="65"/>
    </location>
</feature>
<comment type="similarity">
    <text evidence="4">Belongs to the Nudix hydrolase family. RppH subfamily.</text>
</comment>
<dbReference type="InterPro" id="IPR020476">
    <property type="entry name" value="Nudix_hydrolase"/>
</dbReference>
<dbReference type="InterPro" id="IPR015797">
    <property type="entry name" value="NUDIX_hydrolase-like_dom_sf"/>
</dbReference>
<reference evidence="6 7" key="1">
    <citation type="journal article" date="2019" name="Environ. Microbiol.">
        <title>Species interactions and distinct microbial communities in high Arctic permafrost affected cryosols are associated with the CH4 and CO2 gas fluxes.</title>
        <authorList>
            <person name="Altshuler I."/>
            <person name="Hamel J."/>
            <person name="Turney S."/>
            <person name="Magnuson E."/>
            <person name="Levesque R."/>
            <person name="Greer C."/>
            <person name="Whyte L.G."/>
        </authorList>
    </citation>
    <scope>NUCLEOTIDE SEQUENCE [LARGE SCALE GENOMIC DNA]</scope>
    <source>
        <strain evidence="6 7">S9.3B</strain>
    </source>
</reference>
<comment type="cofactor">
    <cofactor evidence="4">
        <name>a divalent metal cation</name>
        <dbReference type="ChEBI" id="CHEBI:60240"/>
    </cofactor>
</comment>
<dbReference type="PANTHER" id="PTHR11839:SF22">
    <property type="entry name" value="NUDIX HYDROLASE 26, CHLOROPLASTIC"/>
    <property type="match status" value="1"/>
</dbReference>
<evidence type="ECO:0000256" key="1">
    <source>
        <dbReference type="ARBA" id="ARBA00001936"/>
    </source>
</evidence>
<dbReference type="GO" id="GO:0034432">
    <property type="term" value="F:bis(5'-adenosyl)-pentaphosphatase activity"/>
    <property type="evidence" value="ECO:0007669"/>
    <property type="project" value="TreeGrafter"/>
</dbReference>
<dbReference type="InterPro" id="IPR000086">
    <property type="entry name" value="NUDIX_hydrolase_dom"/>
</dbReference>
<keyword evidence="3 4" id="KW-0378">Hydrolase</keyword>
<dbReference type="PANTHER" id="PTHR11839">
    <property type="entry name" value="UDP/ADP-SUGAR PYROPHOSPHATASE"/>
    <property type="match status" value="1"/>
</dbReference>
<dbReference type="GO" id="GO:0019693">
    <property type="term" value="P:ribose phosphate metabolic process"/>
    <property type="evidence" value="ECO:0007669"/>
    <property type="project" value="TreeGrafter"/>
</dbReference>
<dbReference type="CDD" id="cd03671">
    <property type="entry name" value="NUDIX_Ap4A_hydrolase_plant_like"/>
    <property type="match status" value="1"/>
</dbReference>
<feature type="domain" description="Nudix hydrolase" evidence="5">
    <location>
        <begin position="5"/>
        <end position="153"/>
    </location>
</feature>
<comment type="cofactor">
    <cofactor evidence="1">
        <name>Mn(2+)</name>
        <dbReference type="ChEBI" id="CHEBI:29035"/>
    </cofactor>
</comment>
<evidence type="ECO:0000313" key="6">
    <source>
        <dbReference type="EMBL" id="TPG58988.1"/>
    </source>
</evidence>
<dbReference type="OrthoDB" id="9816040at2"/>